<evidence type="ECO:0000256" key="12">
    <source>
        <dbReference type="ARBA" id="ARBA00023004"/>
    </source>
</evidence>
<dbReference type="GO" id="GO:0042744">
    <property type="term" value="P:hydrogen peroxide catabolic process"/>
    <property type="evidence" value="ECO:0007669"/>
    <property type="project" value="UniProtKB-KW"/>
</dbReference>
<dbReference type="InterPro" id="IPR002016">
    <property type="entry name" value="Haem_peroxidase"/>
</dbReference>
<sequence length="209" mass="22165">GCDASVLLDDAATFTGEKTALPDFNSGRGFEVIDTIKCQLESSCPASVVKQLGGPSWRVQLGRRDSTTASLDLANSDLPGPDMSLGELITAFADTGLTAEEMAALSGARTIGQAPTDIDPLYEVSLREKKYASGVSVLVTTPISFDNDYYKSLRGLLISDFRGGSTASQPSANAYSPAAEFFLRDLAFSLLQRSKWVSAHSRGLGGEIQ</sequence>
<feature type="binding site" evidence="16">
    <location>
        <position position="141"/>
    </location>
    <ligand>
        <name>Ca(2+)</name>
        <dbReference type="ChEBI" id="CHEBI:29108"/>
        <label>2</label>
    </ligand>
</feature>
<dbReference type="Gene3D" id="1.10.420.10">
    <property type="entry name" value="Peroxidase, domain 2"/>
    <property type="match status" value="1"/>
</dbReference>
<feature type="binding site" evidence="16">
    <location>
        <position position="110"/>
    </location>
    <ligand>
        <name>Ca(2+)</name>
        <dbReference type="ChEBI" id="CHEBI:29108"/>
        <label>2</label>
    </ligand>
</feature>
<comment type="cofactor">
    <cofactor evidence="2">
        <name>heme b</name>
        <dbReference type="ChEBI" id="CHEBI:60344"/>
    </cofactor>
</comment>
<dbReference type="GO" id="GO:0046872">
    <property type="term" value="F:metal ion binding"/>
    <property type="evidence" value="ECO:0007669"/>
    <property type="project" value="UniProtKB-KW"/>
</dbReference>
<feature type="binding site" evidence="16">
    <location>
        <position position="5"/>
    </location>
    <ligand>
        <name>Ca(2+)</name>
        <dbReference type="ChEBI" id="CHEBI:29108"/>
        <label>1</label>
    </ligand>
</feature>
<gene>
    <name evidence="19" type="ORF">CISIN_1g037048mg</name>
</gene>
<dbReference type="GO" id="GO:0004601">
    <property type="term" value="F:peroxidase activity"/>
    <property type="evidence" value="ECO:0000318"/>
    <property type="project" value="GO_Central"/>
</dbReference>
<dbReference type="GO" id="GO:0009505">
    <property type="term" value="C:plant-type cell wall"/>
    <property type="evidence" value="ECO:0000318"/>
    <property type="project" value="GO_Central"/>
</dbReference>
<evidence type="ECO:0000256" key="11">
    <source>
        <dbReference type="ARBA" id="ARBA00023002"/>
    </source>
</evidence>
<dbReference type="GO" id="GO:0006979">
    <property type="term" value="P:response to oxidative stress"/>
    <property type="evidence" value="ECO:0007669"/>
    <property type="project" value="InterPro"/>
</dbReference>
<dbReference type="PRINTS" id="PR00458">
    <property type="entry name" value="PEROXIDASE"/>
</dbReference>
<keyword evidence="8 16" id="KW-0479">Metal-binding</keyword>
<organism evidence="19 20">
    <name type="scientific">Citrus sinensis</name>
    <name type="common">Sweet orange</name>
    <name type="synonym">Citrus aurantium var. sinensis</name>
    <dbReference type="NCBI Taxonomy" id="2711"/>
    <lineage>
        <taxon>Eukaryota</taxon>
        <taxon>Viridiplantae</taxon>
        <taxon>Streptophyta</taxon>
        <taxon>Embryophyta</taxon>
        <taxon>Tracheophyta</taxon>
        <taxon>Spermatophyta</taxon>
        <taxon>Magnoliopsida</taxon>
        <taxon>eudicotyledons</taxon>
        <taxon>Gunneridae</taxon>
        <taxon>Pentapetalae</taxon>
        <taxon>rosids</taxon>
        <taxon>malvids</taxon>
        <taxon>Sapindales</taxon>
        <taxon>Rutaceae</taxon>
        <taxon>Aurantioideae</taxon>
        <taxon>Citrus</taxon>
    </lineage>
</organism>
<evidence type="ECO:0000313" key="20">
    <source>
        <dbReference type="Proteomes" id="UP000027120"/>
    </source>
</evidence>
<feature type="binding site" evidence="15">
    <location>
        <position position="79"/>
    </location>
    <ligand>
        <name>substrate</name>
    </ligand>
</feature>
<protein>
    <recommendedName>
        <fullName evidence="4">peroxidase</fullName>
        <ecNumber evidence="4">1.11.1.7</ecNumber>
    </recommendedName>
</protein>
<dbReference type="Pfam" id="PF00141">
    <property type="entry name" value="peroxidase"/>
    <property type="match status" value="1"/>
</dbReference>
<keyword evidence="13" id="KW-0325">Glycoprotein</keyword>
<evidence type="ECO:0000259" key="18">
    <source>
        <dbReference type="PROSITE" id="PS50873"/>
    </source>
</evidence>
<keyword evidence="14" id="KW-0376">Hydrogen peroxide</keyword>
<dbReference type="PANTHER" id="PTHR31388:SF264">
    <property type="entry name" value="PEROXIDASE 59"/>
    <property type="match status" value="1"/>
</dbReference>
<keyword evidence="6" id="KW-0575">Peroxidase</keyword>
<evidence type="ECO:0000256" key="17">
    <source>
        <dbReference type="RuleBase" id="RU004241"/>
    </source>
</evidence>
<feature type="binding site" evidence="16">
    <location>
        <position position="17"/>
    </location>
    <ligand>
        <name>Ca(2+)</name>
        <dbReference type="ChEBI" id="CHEBI:29108"/>
        <label>1</label>
    </ligand>
</feature>
<evidence type="ECO:0000256" key="6">
    <source>
        <dbReference type="ARBA" id="ARBA00022559"/>
    </source>
</evidence>
<evidence type="ECO:0000256" key="14">
    <source>
        <dbReference type="ARBA" id="ARBA00023324"/>
    </source>
</evidence>
<evidence type="ECO:0000256" key="4">
    <source>
        <dbReference type="ARBA" id="ARBA00012313"/>
    </source>
</evidence>
<evidence type="ECO:0000256" key="5">
    <source>
        <dbReference type="ARBA" id="ARBA00022525"/>
    </source>
</evidence>
<feature type="binding site" evidence="16">
    <location>
        <position position="3"/>
    </location>
    <ligand>
        <name>Ca(2+)</name>
        <dbReference type="ChEBI" id="CHEBI:29108"/>
        <label>1</label>
    </ligand>
</feature>
<evidence type="ECO:0000256" key="13">
    <source>
        <dbReference type="ARBA" id="ARBA00023180"/>
    </source>
</evidence>
<feature type="domain" description="Plant heme peroxidase family profile" evidence="18">
    <location>
        <begin position="1"/>
        <end position="209"/>
    </location>
</feature>
<comment type="function">
    <text evidence="3">Removal of H(2)O(2), oxidation of toxic reductants, biosynthesis and degradation of lignin, suberization, auxin catabolism, response to environmental stresses such as wounding, pathogen attack and oxidative stress. These functions might be dependent on each isozyme/isoform in each plant tissue.</text>
</comment>
<accession>A0A067E3K3</accession>
<evidence type="ECO:0000256" key="9">
    <source>
        <dbReference type="ARBA" id="ARBA00022729"/>
    </source>
</evidence>
<evidence type="ECO:0000256" key="3">
    <source>
        <dbReference type="ARBA" id="ARBA00002322"/>
    </source>
</evidence>
<keyword evidence="11" id="KW-0560">Oxidoreductase</keyword>
<dbReference type="EMBL" id="KK785105">
    <property type="protein sequence ID" value="KDO49648.1"/>
    <property type="molecule type" value="Genomic_DNA"/>
</dbReference>
<dbReference type="SUPFAM" id="SSF48113">
    <property type="entry name" value="Heme-dependent peroxidases"/>
    <property type="match status" value="1"/>
</dbReference>
<dbReference type="STRING" id="2711.A0A067E3K3"/>
<feature type="binding site" evidence="16">
    <location>
        <position position="146"/>
    </location>
    <ligand>
        <name>Ca(2+)</name>
        <dbReference type="ChEBI" id="CHEBI:29108"/>
        <label>2</label>
    </ligand>
</feature>
<dbReference type="AlphaFoldDB" id="A0A067E3K3"/>
<feature type="binding site" evidence="16">
    <location>
        <position position="1"/>
    </location>
    <ligand>
        <name>Ca(2+)</name>
        <dbReference type="ChEBI" id="CHEBI:29108"/>
        <label>1</label>
    </ligand>
</feature>
<evidence type="ECO:0000256" key="7">
    <source>
        <dbReference type="ARBA" id="ARBA00022617"/>
    </source>
</evidence>
<evidence type="ECO:0000256" key="1">
    <source>
        <dbReference type="ARBA" id="ARBA00000189"/>
    </source>
</evidence>
<evidence type="ECO:0000256" key="8">
    <source>
        <dbReference type="ARBA" id="ARBA00022723"/>
    </source>
</evidence>
<feature type="non-terminal residue" evidence="19">
    <location>
        <position position="1"/>
    </location>
</feature>
<evidence type="ECO:0000313" key="19">
    <source>
        <dbReference type="EMBL" id="KDO49648.1"/>
    </source>
</evidence>
<evidence type="ECO:0000256" key="10">
    <source>
        <dbReference type="ARBA" id="ARBA00022837"/>
    </source>
</evidence>
<dbReference type="InterPro" id="IPR010255">
    <property type="entry name" value="Haem_peroxidase_sf"/>
</dbReference>
<keyword evidence="20" id="KW-1185">Reference proteome</keyword>
<evidence type="ECO:0000256" key="16">
    <source>
        <dbReference type="PIRSR" id="PIRSR600823-3"/>
    </source>
</evidence>
<name>A0A067E3K3_CITSI</name>
<keyword evidence="12" id="KW-0408">Iron</keyword>
<dbReference type="GO" id="GO:0020037">
    <property type="term" value="F:heme binding"/>
    <property type="evidence" value="ECO:0007669"/>
    <property type="project" value="InterPro"/>
</dbReference>
<dbReference type="InterPro" id="IPR000823">
    <property type="entry name" value="Peroxidase_pln"/>
</dbReference>
<keyword evidence="9" id="KW-0732">Signal</keyword>
<evidence type="ECO:0000256" key="15">
    <source>
        <dbReference type="PIRSR" id="PIRSR600823-2"/>
    </source>
</evidence>
<dbReference type="PANTHER" id="PTHR31388">
    <property type="entry name" value="PEROXIDASE 72-RELATED"/>
    <property type="match status" value="1"/>
</dbReference>
<dbReference type="EC" id="1.11.1.7" evidence="4"/>
<keyword evidence="10 16" id="KW-0106">Calcium</keyword>
<comment type="catalytic activity">
    <reaction evidence="1">
        <text>2 a phenolic donor + H2O2 = 2 a phenolic radical donor + 2 H2O</text>
        <dbReference type="Rhea" id="RHEA:56136"/>
        <dbReference type="ChEBI" id="CHEBI:15377"/>
        <dbReference type="ChEBI" id="CHEBI:16240"/>
        <dbReference type="ChEBI" id="CHEBI:139520"/>
        <dbReference type="ChEBI" id="CHEBI:139521"/>
        <dbReference type="EC" id="1.11.1.7"/>
    </reaction>
</comment>
<keyword evidence="7" id="KW-0349">Heme</keyword>
<dbReference type="SMR" id="A0A067E3K3"/>
<dbReference type="Proteomes" id="UP000027120">
    <property type="component" value="Unassembled WGS sequence"/>
</dbReference>
<proteinExistence type="inferred from homology"/>
<evidence type="ECO:0000256" key="2">
    <source>
        <dbReference type="ARBA" id="ARBA00001970"/>
    </source>
</evidence>
<dbReference type="PROSITE" id="PS50873">
    <property type="entry name" value="PEROXIDASE_4"/>
    <property type="match status" value="1"/>
</dbReference>
<dbReference type="Gene3D" id="1.10.520.10">
    <property type="match status" value="1"/>
</dbReference>
<dbReference type="GO" id="GO:0140825">
    <property type="term" value="F:lactoperoxidase activity"/>
    <property type="evidence" value="ECO:0007669"/>
    <property type="project" value="UniProtKB-EC"/>
</dbReference>
<keyword evidence="5" id="KW-0964">Secreted</keyword>
<comment type="cofactor">
    <cofactor evidence="16">
        <name>Ca(2+)</name>
        <dbReference type="ChEBI" id="CHEBI:29108"/>
    </cofactor>
    <text evidence="16">Binds 2 calcium ions per subunit.</text>
</comment>
<comment type="similarity">
    <text evidence="17">Belongs to the peroxidase family.</text>
</comment>
<reference evidence="19 20" key="1">
    <citation type="submission" date="2014-04" db="EMBL/GenBank/DDBJ databases">
        <authorList>
            <consortium name="International Citrus Genome Consortium"/>
            <person name="Gmitter F."/>
            <person name="Chen C."/>
            <person name="Farmerie W."/>
            <person name="Harkins T."/>
            <person name="Desany B."/>
            <person name="Mohiuddin M."/>
            <person name="Kodira C."/>
            <person name="Borodovsky M."/>
            <person name="Lomsadze A."/>
            <person name="Burns P."/>
            <person name="Jenkins J."/>
            <person name="Prochnik S."/>
            <person name="Shu S."/>
            <person name="Chapman J."/>
            <person name="Pitluck S."/>
            <person name="Schmutz J."/>
            <person name="Rokhsar D."/>
        </authorList>
    </citation>
    <scope>NUCLEOTIDE SEQUENCE</scope>
</reference>